<keyword evidence="3" id="KW-1003">Cell membrane</keyword>
<keyword evidence="8" id="KW-1185">Reference proteome</keyword>
<evidence type="ECO:0000313" key="7">
    <source>
        <dbReference type="EMBL" id="GLL09707.1"/>
    </source>
</evidence>
<dbReference type="Gene3D" id="3.10.105.10">
    <property type="entry name" value="Dipeptide-binding Protein, Domain 3"/>
    <property type="match status" value="2"/>
</dbReference>
<dbReference type="PANTHER" id="PTHR47737:SF1">
    <property type="entry name" value="GLYCINE BETAINE_PROLINE BETAINE TRANSPORT SYSTEM PERMEASE PROTEIN PROW"/>
    <property type="match status" value="1"/>
</dbReference>
<proteinExistence type="predicted"/>
<feature type="domain" description="ABC-type glycine betaine transport system substrate-binding" evidence="6">
    <location>
        <begin position="54"/>
        <end position="299"/>
    </location>
</feature>
<dbReference type="Proteomes" id="UP001143463">
    <property type="component" value="Unassembled WGS sequence"/>
</dbReference>
<evidence type="ECO:0000256" key="1">
    <source>
        <dbReference type="ARBA" id="ARBA00004236"/>
    </source>
</evidence>
<dbReference type="InterPro" id="IPR007210">
    <property type="entry name" value="ABC_Gly_betaine_transp_sub-bd"/>
</dbReference>
<dbReference type="GO" id="GO:0031460">
    <property type="term" value="P:glycine betaine transport"/>
    <property type="evidence" value="ECO:0007669"/>
    <property type="project" value="TreeGrafter"/>
</dbReference>
<dbReference type="RefSeq" id="WP_051736689.1">
    <property type="nucleotide sequence ID" value="NZ_BAAAUZ010000013.1"/>
</dbReference>
<dbReference type="GO" id="GO:0015871">
    <property type="term" value="P:choline transport"/>
    <property type="evidence" value="ECO:0007669"/>
    <property type="project" value="TreeGrafter"/>
</dbReference>
<comment type="subcellular location">
    <subcellularLocation>
        <location evidence="1">Cell membrane</location>
    </subcellularLocation>
</comment>
<evidence type="ECO:0000256" key="3">
    <source>
        <dbReference type="ARBA" id="ARBA00022475"/>
    </source>
</evidence>
<feature type="signal peptide" evidence="5">
    <location>
        <begin position="1"/>
        <end position="25"/>
    </location>
</feature>
<dbReference type="GO" id="GO:0043190">
    <property type="term" value="C:ATP-binding cassette (ABC) transporter complex"/>
    <property type="evidence" value="ECO:0007669"/>
    <property type="project" value="InterPro"/>
</dbReference>
<dbReference type="Gene3D" id="3.40.190.100">
    <property type="entry name" value="Glycine betaine-binding periplasmic protein, domain 2"/>
    <property type="match status" value="1"/>
</dbReference>
<dbReference type="GO" id="GO:0005275">
    <property type="term" value="F:amine transmembrane transporter activity"/>
    <property type="evidence" value="ECO:0007669"/>
    <property type="project" value="TreeGrafter"/>
</dbReference>
<keyword evidence="5" id="KW-0732">Signal</keyword>
<keyword evidence="2" id="KW-0813">Transport</keyword>
<sequence length="314" mass="33796">MPRSPRRRRTSLLAGLIALLVTSIAACSGQTTTFSGGSSGGGSGSGGSGGEKNVSISVVAGWDEDVAASNLWKVLLEQRGYTVNMQELDIASTFTGVANGQIDLYLDAWLPSTHGVYWDRFSDQLEEVTAWQDGVNTLVVPNYVNDINTIADVKTHAGVLGNRIVGIEAGAGEMKAMREKVIPAYGLESMTLVEGSSPAMLATLDAAIKQNQPVVVTLWKPHWAFSRYPLKVLEDPQGAWGPPDQMKIIATKGWSEANPEVAGWLKNFKITPEQLSSLMLKIQEAGKGQEEAATKQWISENQQVVDAWFTGTSS</sequence>
<evidence type="ECO:0000259" key="6">
    <source>
        <dbReference type="Pfam" id="PF04069"/>
    </source>
</evidence>
<feature type="chain" id="PRO_5040824553" description="ABC-type glycine betaine transport system substrate-binding domain-containing protein" evidence="5">
    <location>
        <begin position="26"/>
        <end position="314"/>
    </location>
</feature>
<dbReference type="SUPFAM" id="SSF53850">
    <property type="entry name" value="Periplasmic binding protein-like II"/>
    <property type="match status" value="1"/>
</dbReference>
<comment type="caution">
    <text evidence="7">The sequence shown here is derived from an EMBL/GenBank/DDBJ whole genome shotgun (WGS) entry which is preliminary data.</text>
</comment>
<accession>A0A9W6KX69</accession>
<gene>
    <name evidence="7" type="ORF">GCM10017577_08470</name>
</gene>
<dbReference type="CDD" id="cd13639">
    <property type="entry name" value="PBP2_OpuAC_like"/>
    <property type="match status" value="1"/>
</dbReference>
<evidence type="ECO:0000256" key="4">
    <source>
        <dbReference type="ARBA" id="ARBA00023136"/>
    </source>
</evidence>
<keyword evidence="4" id="KW-0472">Membrane</keyword>
<evidence type="ECO:0000256" key="2">
    <source>
        <dbReference type="ARBA" id="ARBA00022448"/>
    </source>
</evidence>
<dbReference type="GO" id="GO:0015226">
    <property type="term" value="F:carnitine transmembrane transporter activity"/>
    <property type="evidence" value="ECO:0007669"/>
    <property type="project" value="TreeGrafter"/>
</dbReference>
<reference evidence="7" key="2">
    <citation type="submission" date="2023-01" db="EMBL/GenBank/DDBJ databases">
        <authorList>
            <person name="Sun Q."/>
            <person name="Evtushenko L."/>
        </authorList>
    </citation>
    <scope>NUCLEOTIDE SEQUENCE</scope>
    <source>
        <strain evidence="7">VKM Ac-1069</strain>
    </source>
</reference>
<dbReference type="EMBL" id="BSFQ01000002">
    <property type="protein sequence ID" value="GLL09707.1"/>
    <property type="molecule type" value="Genomic_DNA"/>
</dbReference>
<evidence type="ECO:0000313" key="8">
    <source>
        <dbReference type="Proteomes" id="UP001143463"/>
    </source>
</evidence>
<evidence type="ECO:0000256" key="5">
    <source>
        <dbReference type="SAM" id="SignalP"/>
    </source>
</evidence>
<name>A0A9W6KX69_9PSEU</name>
<reference evidence="7" key="1">
    <citation type="journal article" date="2014" name="Int. J. Syst. Evol. Microbiol.">
        <title>Complete genome sequence of Corynebacterium casei LMG S-19264T (=DSM 44701T), isolated from a smear-ripened cheese.</title>
        <authorList>
            <consortium name="US DOE Joint Genome Institute (JGI-PGF)"/>
            <person name="Walter F."/>
            <person name="Albersmeier A."/>
            <person name="Kalinowski J."/>
            <person name="Ruckert C."/>
        </authorList>
    </citation>
    <scope>NUCLEOTIDE SEQUENCE</scope>
    <source>
        <strain evidence="7">VKM Ac-1069</strain>
    </source>
</reference>
<protein>
    <recommendedName>
        <fullName evidence="6">ABC-type glycine betaine transport system substrate-binding domain-containing protein</fullName>
    </recommendedName>
</protein>
<dbReference type="AlphaFoldDB" id="A0A9W6KX69"/>
<organism evidence="7 8">
    <name type="scientific">Pseudonocardia halophobica</name>
    <dbReference type="NCBI Taxonomy" id="29401"/>
    <lineage>
        <taxon>Bacteria</taxon>
        <taxon>Bacillati</taxon>
        <taxon>Actinomycetota</taxon>
        <taxon>Actinomycetes</taxon>
        <taxon>Pseudonocardiales</taxon>
        <taxon>Pseudonocardiaceae</taxon>
        <taxon>Pseudonocardia</taxon>
    </lineage>
</organism>
<dbReference type="Pfam" id="PF04069">
    <property type="entry name" value="OpuAC"/>
    <property type="match status" value="1"/>
</dbReference>
<dbReference type="PROSITE" id="PS51257">
    <property type="entry name" value="PROKAR_LIPOPROTEIN"/>
    <property type="match status" value="1"/>
</dbReference>
<dbReference type="PANTHER" id="PTHR47737">
    <property type="entry name" value="GLYCINE BETAINE/PROLINE BETAINE TRANSPORT SYSTEM PERMEASE PROTEIN PROW"/>
    <property type="match status" value="1"/>
</dbReference>